<dbReference type="Pfam" id="PF00398">
    <property type="entry name" value="RrnaAD"/>
    <property type="match status" value="1"/>
</dbReference>
<keyword evidence="4" id="KW-0694">RNA-binding</keyword>
<evidence type="ECO:0000256" key="5">
    <source>
        <dbReference type="SAM" id="Phobius"/>
    </source>
</evidence>
<keyword evidence="5" id="KW-0472">Membrane</keyword>
<keyword evidence="5" id="KW-0812">Transmembrane</keyword>
<dbReference type="InterPro" id="IPR029063">
    <property type="entry name" value="SAM-dependent_MTases_sf"/>
</dbReference>
<evidence type="ECO:0000313" key="6">
    <source>
        <dbReference type="EMBL" id="WAN63140.1"/>
    </source>
</evidence>
<feature type="transmembrane region" description="Helical" evidence="5">
    <location>
        <begin position="208"/>
        <end position="228"/>
    </location>
</feature>
<evidence type="ECO:0000256" key="3">
    <source>
        <dbReference type="ARBA" id="ARBA00022691"/>
    </source>
</evidence>
<dbReference type="GO" id="GO:0016740">
    <property type="term" value="F:transferase activity"/>
    <property type="evidence" value="ECO:0007669"/>
    <property type="project" value="UniProtKB-KW"/>
</dbReference>
<feature type="transmembrane region" description="Helical" evidence="5">
    <location>
        <begin position="129"/>
        <end position="150"/>
    </location>
</feature>
<proteinExistence type="predicted"/>
<dbReference type="SUPFAM" id="SSF53335">
    <property type="entry name" value="S-adenosyl-L-methionine-dependent methyltransferases"/>
    <property type="match status" value="1"/>
</dbReference>
<gene>
    <name evidence="6" type="ORF">RS022_01430</name>
</gene>
<evidence type="ECO:0000256" key="4">
    <source>
        <dbReference type="ARBA" id="ARBA00022884"/>
    </source>
</evidence>
<keyword evidence="5" id="KW-1133">Transmembrane helix</keyword>
<dbReference type="EMBL" id="CP114006">
    <property type="protein sequence ID" value="WAN63140.1"/>
    <property type="molecule type" value="Genomic_DNA"/>
</dbReference>
<dbReference type="InterPro" id="IPR001737">
    <property type="entry name" value="KsgA/Erm"/>
</dbReference>
<keyword evidence="7" id="KW-1185">Reference proteome</keyword>
<keyword evidence="2 6" id="KW-0808">Transferase</keyword>
<dbReference type="Proteomes" id="UP001164727">
    <property type="component" value="Chromosome"/>
</dbReference>
<evidence type="ECO:0000256" key="1">
    <source>
        <dbReference type="ARBA" id="ARBA00022603"/>
    </source>
</evidence>
<keyword evidence="3" id="KW-0949">S-adenosyl-L-methionine</keyword>
<organism evidence="6 7">
    <name type="scientific">Candidatus Phytoplasma rubi</name>
    <dbReference type="NCBI Taxonomy" id="399025"/>
    <lineage>
        <taxon>Bacteria</taxon>
        <taxon>Bacillati</taxon>
        <taxon>Mycoplasmatota</taxon>
        <taxon>Mollicutes</taxon>
        <taxon>Acholeplasmatales</taxon>
        <taxon>Acholeplasmataceae</taxon>
        <taxon>Candidatus Phytoplasma</taxon>
        <taxon>16SrV (Elm yellows group)</taxon>
    </lineage>
</organism>
<sequence>MLKQISIKTPFIKNIKNSKNKFFYFLLILTVSILFLDFFHSFKIYKFNQKQNYLSLPNLKWYHFISFSKYSLLVILSLFFIILKENKNNKKYKITNFIALCSLINILINTFCFRSFIRDLNIYPSDIKYFNLIIYYLEFLFLPSLFLFFYFLNKFKVSWKMIIIILLNFIFYLIINFILNLIHNFDDIKTFLKEQLINPDNKSAKYFLIPYIQIIISFTYLTSIIILFQRIKKYFFLKVFLLILTMLLLSVITFNLKEWKHSTSLFSESNSGSGIFPETQEMSQYFTNVSNLTKNEIKEKGYKILELGAGTGNVTKYLIEKFGAENIISIEWHSHLCEFLRKEYPGLTVIQGNAAVFIDLLEKNKISPDKIQGIVSTLPISIFDKSDFINFENNINKIIKENKIKFMNYRFKFFETKEREINIKPKEDLIFITSFIPVSVYTF</sequence>
<keyword evidence="1" id="KW-0489">Methyltransferase</keyword>
<protein>
    <submittedName>
        <fullName evidence="6">Dimethyladenosine transferase</fullName>
    </submittedName>
</protein>
<accession>A0ABY7BT22</accession>
<name>A0ABY7BT22_9MOLU</name>
<feature type="transmembrane region" description="Helical" evidence="5">
    <location>
        <begin position="235"/>
        <end position="256"/>
    </location>
</feature>
<dbReference type="Gene3D" id="3.40.50.150">
    <property type="entry name" value="Vaccinia Virus protein VP39"/>
    <property type="match status" value="1"/>
</dbReference>
<feature type="transmembrane region" description="Helical" evidence="5">
    <location>
        <begin position="61"/>
        <end position="82"/>
    </location>
</feature>
<dbReference type="CDD" id="cd02440">
    <property type="entry name" value="AdoMet_MTases"/>
    <property type="match status" value="1"/>
</dbReference>
<evidence type="ECO:0000313" key="7">
    <source>
        <dbReference type="Proteomes" id="UP001164727"/>
    </source>
</evidence>
<evidence type="ECO:0000256" key="2">
    <source>
        <dbReference type="ARBA" id="ARBA00022679"/>
    </source>
</evidence>
<reference evidence="6 7" key="1">
    <citation type="journal article" date="2023" name="Microbiol. Resour. Announc.">
        <title>Complete Genome of 'Candidatus Phytoplasma rubi' RS, a Phytopathogenic Bacterium Associated with Rubus Stunt Disease.</title>
        <authorList>
            <person name="Duckeck D."/>
            <person name="Zubert C."/>
            <person name="Bohm J.W."/>
            <person name="Carminati G."/>
            <person name="Schneider B."/>
            <person name="Kube M."/>
        </authorList>
    </citation>
    <scope>NUCLEOTIDE SEQUENCE [LARGE SCALE GENOMIC DNA]</scope>
    <source>
        <strain evidence="6 7">RS</strain>
    </source>
</reference>
<feature type="transmembrane region" description="Helical" evidence="5">
    <location>
        <begin position="94"/>
        <end position="117"/>
    </location>
</feature>
<feature type="transmembrane region" description="Helical" evidence="5">
    <location>
        <begin position="162"/>
        <end position="182"/>
    </location>
</feature>
<feature type="transmembrane region" description="Helical" evidence="5">
    <location>
        <begin position="21"/>
        <end position="41"/>
    </location>
</feature>